<accession>A0A511ZF94</accession>
<feature type="transmembrane region" description="Helical" evidence="1">
    <location>
        <begin position="62"/>
        <end position="81"/>
    </location>
</feature>
<comment type="caution">
    <text evidence="2">The sequence shown here is derived from an EMBL/GenBank/DDBJ whole genome shotgun (WGS) entry which is preliminary data.</text>
</comment>
<protein>
    <submittedName>
        <fullName evidence="2">Uncharacterized protein</fullName>
    </submittedName>
</protein>
<keyword evidence="3" id="KW-1185">Reference proteome</keyword>
<proteinExistence type="predicted"/>
<dbReference type="OrthoDB" id="2736366at2"/>
<sequence length="83" mass="9658">MLKDEFNKEDKLKEELDQFHVIVPEPKLVQKQTAWQRFIRYLASPAKDPLEKTTVTFTGLNLTRIVPLALGIVISIVQIWVHM</sequence>
<dbReference type="EMBL" id="BJYM01000003">
    <property type="protein sequence ID" value="GEN86123.1"/>
    <property type="molecule type" value="Genomic_DNA"/>
</dbReference>
<evidence type="ECO:0000313" key="2">
    <source>
        <dbReference type="EMBL" id="GEN86123.1"/>
    </source>
</evidence>
<evidence type="ECO:0000313" key="3">
    <source>
        <dbReference type="Proteomes" id="UP000321558"/>
    </source>
</evidence>
<dbReference type="RefSeq" id="WP_147209033.1">
    <property type="nucleotide sequence ID" value="NZ_BJYM01000003.1"/>
</dbReference>
<dbReference type="STRING" id="582851.GCA_900162665_04321"/>
<dbReference type="Proteomes" id="UP000321558">
    <property type="component" value="Unassembled WGS sequence"/>
</dbReference>
<name>A0A511ZF94_9BACI</name>
<evidence type="ECO:0000256" key="1">
    <source>
        <dbReference type="SAM" id="Phobius"/>
    </source>
</evidence>
<keyword evidence="1" id="KW-1133">Transmembrane helix</keyword>
<dbReference type="AlphaFoldDB" id="A0A511ZF94"/>
<organism evidence="2 3">
    <name type="scientific">Oceanobacillus sojae</name>
    <dbReference type="NCBI Taxonomy" id="582851"/>
    <lineage>
        <taxon>Bacteria</taxon>
        <taxon>Bacillati</taxon>
        <taxon>Bacillota</taxon>
        <taxon>Bacilli</taxon>
        <taxon>Bacillales</taxon>
        <taxon>Bacillaceae</taxon>
        <taxon>Oceanobacillus</taxon>
    </lineage>
</organism>
<reference evidence="2 3" key="1">
    <citation type="submission" date="2019-07" db="EMBL/GenBank/DDBJ databases">
        <title>Whole genome shotgun sequence of Oceanobacillus sojae NBRC 105379.</title>
        <authorList>
            <person name="Hosoyama A."/>
            <person name="Uohara A."/>
            <person name="Ohji S."/>
            <person name="Ichikawa N."/>
        </authorList>
    </citation>
    <scope>NUCLEOTIDE SEQUENCE [LARGE SCALE GENOMIC DNA]</scope>
    <source>
        <strain evidence="2 3">NBRC 105379</strain>
    </source>
</reference>
<keyword evidence="1" id="KW-0472">Membrane</keyword>
<gene>
    <name evidence="2" type="ORF">OSO01_08620</name>
</gene>
<keyword evidence="1" id="KW-0812">Transmembrane</keyword>